<dbReference type="EMBL" id="UYRR01000218">
    <property type="protein sequence ID" value="VDK17654.1"/>
    <property type="molecule type" value="Genomic_DNA"/>
</dbReference>
<reference evidence="3" key="1">
    <citation type="submission" date="2017-02" db="UniProtKB">
        <authorList>
            <consortium name="WormBaseParasite"/>
        </authorList>
    </citation>
    <scope>IDENTIFICATION</scope>
</reference>
<dbReference type="Proteomes" id="UP000267096">
    <property type="component" value="Unassembled WGS sequence"/>
</dbReference>
<sequence>MYVCIEKLSYEGHKSQNLLYLMIPKLIQLLSKFNSSEFTLSHMDTINPIHHLLKYMLQMGIFLSEFCFSEQHHSIHMCRVILSRSSNGPEQLFDGEWERRRRAGWIAFGKYHTARANVFNTTVLPAMLYNEDSPRMTGVKDALTEMNINKKRWAGQVARMSENRWTCRLTQTRWHKPFVMLFDQRW</sequence>
<protein>
    <submittedName>
        <fullName evidence="3">Pentatricopeptide repeat-containing protein</fullName>
    </submittedName>
</protein>
<name>A0A0M3IZ01_ANISI</name>
<organism evidence="3">
    <name type="scientific">Anisakis simplex</name>
    <name type="common">Herring worm</name>
    <dbReference type="NCBI Taxonomy" id="6269"/>
    <lineage>
        <taxon>Eukaryota</taxon>
        <taxon>Metazoa</taxon>
        <taxon>Ecdysozoa</taxon>
        <taxon>Nematoda</taxon>
        <taxon>Chromadorea</taxon>
        <taxon>Rhabditida</taxon>
        <taxon>Spirurina</taxon>
        <taxon>Ascaridomorpha</taxon>
        <taxon>Ascaridoidea</taxon>
        <taxon>Anisakidae</taxon>
        <taxon>Anisakis</taxon>
        <taxon>Anisakis simplex complex</taxon>
    </lineage>
</organism>
<dbReference type="OrthoDB" id="5848650at2759"/>
<evidence type="ECO:0000313" key="3">
    <source>
        <dbReference type="WBParaSite" id="ASIM_0000048101-mRNA-1"/>
    </source>
</evidence>
<proteinExistence type="predicted"/>
<keyword evidence="2" id="KW-1185">Reference proteome</keyword>
<dbReference type="WBParaSite" id="ASIM_0000048101-mRNA-1">
    <property type="protein sequence ID" value="ASIM_0000048101-mRNA-1"/>
    <property type="gene ID" value="ASIM_0000048101"/>
</dbReference>
<evidence type="ECO:0000313" key="1">
    <source>
        <dbReference type="EMBL" id="VDK17654.1"/>
    </source>
</evidence>
<gene>
    <name evidence="1" type="ORF">ASIM_LOCUS384</name>
</gene>
<evidence type="ECO:0000313" key="2">
    <source>
        <dbReference type="Proteomes" id="UP000267096"/>
    </source>
</evidence>
<dbReference type="AlphaFoldDB" id="A0A0M3IZ01"/>
<accession>A0A0M3IZ01</accession>
<reference evidence="1 2" key="2">
    <citation type="submission" date="2018-11" db="EMBL/GenBank/DDBJ databases">
        <authorList>
            <consortium name="Pathogen Informatics"/>
        </authorList>
    </citation>
    <scope>NUCLEOTIDE SEQUENCE [LARGE SCALE GENOMIC DNA]</scope>
</reference>